<feature type="domain" description="Sec39" evidence="5">
    <location>
        <begin position="626"/>
        <end position="831"/>
    </location>
</feature>
<comment type="caution">
    <text evidence="6">The sequence shown here is derived from an EMBL/GenBank/DDBJ whole genome shotgun (WGS) entry which is preliminary data.</text>
</comment>
<dbReference type="OrthoDB" id="27490at2759"/>
<gene>
    <name evidence="6" type="ORF">MGL_2910</name>
</gene>
<evidence type="ECO:0000313" key="6">
    <source>
        <dbReference type="EMBL" id="EDP42710.1"/>
    </source>
</evidence>
<dbReference type="RefSeq" id="XP_001729924.1">
    <property type="nucleotide sequence ID" value="XM_001729872.1"/>
</dbReference>
<evidence type="ECO:0000256" key="4">
    <source>
        <dbReference type="ARBA" id="ARBA00022927"/>
    </source>
</evidence>
<keyword evidence="3" id="KW-0256">Endoplasmic reticulum</keyword>
<evidence type="ECO:0000256" key="2">
    <source>
        <dbReference type="ARBA" id="ARBA00022448"/>
    </source>
</evidence>
<reference evidence="6 7" key="1">
    <citation type="journal article" date="2007" name="Proc. Natl. Acad. Sci. U.S.A.">
        <title>Dandruff-associated Malassezia genomes reveal convergent and divergent virulence traits shared with plant and human fungal pathogens.</title>
        <authorList>
            <person name="Xu J."/>
            <person name="Saunders C.W."/>
            <person name="Hu P."/>
            <person name="Grant R.A."/>
            <person name="Boekhout T."/>
            <person name="Kuramae E.E."/>
            <person name="Kronstad J.W."/>
            <person name="Deangelis Y.M."/>
            <person name="Reeder N.L."/>
            <person name="Johnstone K.R."/>
            <person name="Leland M."/>
            <person name="Fieno A.M."/>
            <person name="Begley W.M."/>
            <person name="Sun Y."/>
            <person name="Lacey M.P."/>
            <person name="Chaudhary T."/>
            <person name="Keough T."/>
            <person name="Chu L."/>
            <person name="Sears R."/>
            <person name="Yuan B."/>
            <person name="Dawson T.L.Jr."/>
        </authorList>
    </citation>
    <scope>NUCLEOTIDE SEQUENCE [LARGE SCALE GENOMIC DNA]</scope>
    <source>
        <strain evidence="7">ATCC MYA-4612 / CBS 7966</strain>
    </source>
</reference>
<keyword evidence="7" id="KW-1185">Reference proteome</keyword>
<dbReference type="GO" id="GO:0015031">
    <property type="term" value="P:protein transport"/>
    <property type="evidence" value="ECO:0007669"/>
    <property type="project" value="UniProtKB-KW"/>
</dbReference>
<organism evidence="6 7">
    <name type="scientific">Malassezia globosa (strain ATCC MYA-4612 / CBS 7966)</name>
    <name type="common">Dandruff-associated fungus</name>
    <dbReference type="NCBI Taxonomy" id="425265"/>
    <lineage>
        <taxon>Eukaryota</taxon>
        <taxon>Fungi</taxon>
        <taxon>Dikarya</taxon>
        <taxon>Basidiomycota</taxon>
        <taxon>Ustilaginomycotina</taxon>
        <taxon>Malasseziomycetes</taxon>
        <taxon>Malasseziales</taxon>
        <taxon>Malasseziaceae</taxon>
        <taxon>Malassezia</taxon>
    </lineage>
</organism>
<dbReference type="OMA" id="ASEVCWV"/>
<evidence type="ECO:0000313" key="7">
    <source>
        <dbReference type="Proteomes" id="UP000008837"/>
    </source>
</evidence>
<evidence type="ECO:0000259" key="5">
    <source>
        <dbReference type="Pfam" id="PF08314"/>
    </source>
</evidence>
<accession>A8Q6B4</accession>
<dbReference type="PANTHER" id="PTHR15922:SF2">
    <property type="entry name" value="NBAS SUBUNIT OF NRZ TETHERING COMPLEX"/>
    <property type="match status" value="1"/>
</dbReference>
<dbReference type="GO" id="GO:0070939">
    <property type="term" value="C:Dsl1/NZR complex"/>
    <property type="evidence" value="ECO:0007669"/>
    <property type="project" value="TreeGrafter"/>
</dbReference>
<keyword evidence="4" id="KW-0653">Protein transport</keyword>
<dbReference type="STRING" id="425265.A8Q6B4"/>
<dbReference type="Pfam" id="PF08314">
    <property type="entry name" value="Sec39"/>
    <property type="match status" value="1"/>
</dbReference>
<comment type="subcellular location">
    <subcellularLocation>
        <location evidence="1">Endoplasmic reticulum</location>
    </subcellularLocation>
</comment>
<keyword evidence="2" id="KW-0813">Transport</keyword>
<dbReference type="InterPro" id="IPR013244">
    <property type="entry name" value="Sec39_domain"/>
</dbReference>
<dbReference type="GeneID" id="5854231"/>
<protein>
    <recommendedName>
        <fullName evidence="5">Sec39 domain-containing protein</fullName>
    </recommendedName>
</protein>
<dbReference type="EMBL" id="AAYY01000010">
    <property type="protein sequence ID" value="EDP42710.1"/>
    <property type="molecule type" value="Genomic_DNA"/>
</dbReference>
<dbReference type="VEuPathDB" id="FungiDB:MGL_2910"/>
<dbReference type="GO" id="GO:0006890">
    <property type="term" value="P:retrograde vesicle-mediated transport, Golgi to endoplasmic reticulum"/>
    <property type="evidence" value="ECO:0007669"/>
    <property type="project" value="InterPro"/>
</dbReference>
<name>A8Q6B4_MALGO</name>
<proteinExistence type="predicted"/>
<dbReference type="AlphaFoldDB" id="A8Q6B4"/>
<sequence length="906" mass="99224">MDHHQAAAQKRAFLSSLPSDAESVLTSLAAIDDAWWVAAAAIAAVRSGVQWLAVDAERVLNYATERTASFDQEVQGIAIEAKRRRSATVSTADLILEWLDADPHRLPRVILRRKLWHMRWLLSIPQSRSKSAHVESDLAALADIPFLEHAQNLCLAGNERGLRALIGTHATVARSLYPHRFGLLHMLLTAGGVSPERLLQLRLLPGTRLPVEDRESGAWIDALAAPTPTSLATAALWVEHPAVITALSLRGAAIHPVAPSAPPDALSDWYMGVVRELEGRLGLVDAALDLAKAGERLGLVPLRTAAEELSFLHMLVYDLHAGDAHSITTLHRARASELVSLVTSQPLPPDLVIRHLHDSVLPFLQRGTYADAHALPAFTPSEWGVYMMLVALDTQPHARVLTFIEAMMAYPHPWLSDADRARLVLAVVGTSEAVDATSLSMYSKLVHALEDGHASPLHGDEVEAAGLGDARPDKPPSSLYLVLARTLDANPYALSQRLTVVSPSLLAEGLRDFRVLVDMTVALSRAGAHSHAPRFFWADDVQAHRAHEVTSELVQHALAQRGNERHAIERVLCALAPWIGVHRPRLPVTCVRTFFRQLLLAREPVVFNEVVQALPVICPSLACHMTATQAEDLVLETARAWMDQTPTCDPLHGLLQRAREALEAMPHTTRIRNELAFLNLLARLHEYAWPSSAEPLTPRRVRAVPQKLELFARVLAYNRDAYQTRQIRSLGEACSEGSGSTDNAVRISAMLVDAAAANGDLVAACRECERLVTLVQAIDRATNVEAYDAAWRTCFQLAKNPLWTDEQTRAQVLAHALTLAPPDHMPSILAAMADLPAHAGVPSVTRRENRAGSAWARLLTRPTHDVSSRTSTTAQLLDSVTSQHAPQAARMARSFLDNLSARWLVE</sequence>
<dbReference type="KEGG" id="mgl:MGL_2910"/>
<dbReference type="PANTHER" id="PTHR15922">
    <property type="entry name" value="NEUROBLASTOMA-AMPLIFIED SEQUENCE"/>
    <property type="match status" value="1"/>
</dbReference>
<evidence type="ECO:0000256" key="1">
    <source>
        <dbReference type="ARBA" id="ARBA00004240"/>
    </source>
</evidence>
<dbReference type="Proteomes" id="UP000008837">
    <property type="component" value="Unassembled WGS sequence"/>
</dbReference>
<dbReference type="InParanoid" id="A8Q6B4"/>
<dbReference type="GO" id="GO:0000149">
    <property type="term" value="F:SNARE binding"/>
    <property type="evidence" value="ECO:0007669"/>
    <property type="project" value="TreeGrafter"/>
</dbReference>
<evidence type="ECO:0000256" key="3">
    <source>
        <dbReference type="ARBA" id="ARBA00022824"/>
    </source>
</evidence>